<feature type="transmembrane region" description="Helical" evidence="2">
    <location>
        <begin position="12"/>
        <end position="31"/>
    </location>
</feature>
<feature type="region of interest" description="Disordered" evidence="1">
    <location>
        <begin position="247"/>
        <end position="337"/>
    </location>
</feature>
<evidence type="ECO:0000313" key="4">
    <source>
        <dbReference type="Proteomes" id="UP000526125"/>
    </source>
</evidence>
<feature type="compositionally biased region" description="Polar residues" evidence="1">
    <location>
        <begin position="327"/>
        <end position="337"/>
    </location>
</feature>
<feature type="compositionally biased region" description="Basic and acidic residues" evidence="1">
    <location>
        <begin position="281"/>
        <end position="315"/>
    </location>
</feature>
<keyword evidence="2" id="KW-0812">Transmembrane</keyword>
<dbReference type="Proteomes" id="UP000526125">
    <property type="component" value="Unassembled WGS sequence"/>
</dbReference>
<dbReference type="AlphaFoldDB" id="A0A7Y6ETI6"/>
<dbReference type="EMBL" id="JABMCB010000154">
    <property type="protein sequence ID" value="NUU74591.1"/>
    <property type="molecule type" value="Genomic_DNA"/>
</dbReference>
<keyword evidence="4" id="KW-1185">Reference proteome</keyword>
<sequence>MKILLKYVPIALRLYIPSLFFFSLIGLMALFLGLYPLGFGIPFFIWILGLTGHIVVYKCVKKVNYLSLYGCILSFDWMIGSIINRMMSNFSGNTMPVLTNVFCLICLIGMLILSFIYVKSVKSLKIPINRIYTWEDFEFDFKKRLEKDEKQWKIISQNLSDKFAALSVLKTKLILSHKEEKPSQTEEVLQTELTLETPILARDTLDNNNILVEKNEFFDTNGQDDEFTTVEEDSEFKIIDYQADKEPKVEPIQTQQEKVKPAISEKEISGFYAEAPLPEPPPDRRLNKSHPERIKSESRTDAQQESQKDIQEKTSDQPTVIEEEIPDTTNSFWKFKE</sequence>
<gene>
    <name evidence="3" type="ORF">HP552_04965</name>
</gene>
<feature type="transmembrane region" description="Helical" evidence="2">
    <location>
        <begin position="95"/>
        <end position="118"/>
    </location>
</feature>
<evidence type="ECO:0000313" key="3">
    <source>
        <dbReference type="EMBL" id="NUU74591.1"/>
    </source>
</evidence>
<evidence type="ECO:0000256" key="2">
    <source>
        <dbReference type="SAM" id="Phobius"/>
    </source>
</evidence>
<feature type="transmembrane region" description="Helical" evidence="2">
    <location>
        <begin position="37"/>
        <end position="56"/>
    </location>
</feature>
<proteinExistence type="predicted"/>
<feature type="transmembrane region" description="Helical" evidence="2">
    <location>
        <begin position="63"/>
        <end position="83"/>
    </location>
</feature>
<feature type="compositionally biased region" description="Basic and acidic residues" evidence="1">
    <location>
        <begin position="257"/>
        <end position="268"/>
    </location>
</feature>
<organism evidence="3 4">
    <name type="scientific">Paenibacillus xylanilyticus</name>
    <dbReference type="NCBI Taxonomy" id="248903"/>
    <lineage>
        <taxon>Bacteria</taxon>
        <taxon>Bacillati</taxon>
        <taxon>Bacillota</taxon>
        <taxon>Bacilli</taxon>
        <taxon>Bacillales</taxon>
        <taxon>Paenibacillaceae</taxon>
        <taxon>Paenibacillus</taxon>
    </lineage>
</organism>
<name>A0A7Y6ETI6_9BACL</name>
<dbReference type="RefSeq" id="WP_175394496.1">
    <property type="nucleotide sequence ID" value="NZ_JABMCB010000154.1"/>
</dbReference>
<evidence type="ECO:0000256" key="1">
    <source>
        <dbReference type="SAM" id="MobiDB-lite"/>
    </source>
</evidence>
<accession>A0A7Y6ETI6</accession>
<comment type="caution">
    <text evidence="3">The sequence shown here is derived from an EMBL/GenBank/DDBJ whole genome shotgun (WGS) entry which is preliminary data.</text>
</comment>
<reference evidence="3 4" key="1">
    <citation type="submission" date="2020-05" db="EMBL/GenBank/DDBJ databases">
        <title>Genome Sequencing of Type Strains.</title>
        <authorList>
            <person name="Lemaire J.F."/>
            <person name="Inderbitzin P."/>
            <person name="Gregorio O.A."/>
            <person name="Collins S.B."/>
            <person name="Wespe N."/>
            <person name="Knight-Connoni V."/>
        </authorList>
    </citation>
    <scope>NUCLEOTIDE SEQUENCE [LARGE SCALE GENOMIC DNA]</scope>
    <source>
        <strain evidence="3 4">LMG 21957</strain>
    </source>
</reference>
<keyword evidence="2" id="KW-0472">Membrane</keyword>
<protein>
    <submittedName>
        <fullName evidence="3">Uncharacterized protein</fullName>
    </submittedName>
</protein>
<keyword evidence="2" id="KW-1133">Transmembrane helix</keyword>